<dbReference type="Proteomes" id="UP001651690">
    <property type="component" value="Unassembled WGS sequence"/>
</dbReference>
<reference evidence="5 6" key="1">
    <citation type="submission" date="2022-06" db="EMBL/GenBank/DDBJ databases">
        <title>Mycolicibacterium sp. CAU 1645 isolated from seawater.</title>
        <authorList>
            <person name="Kim W."/>
        </authorList>
    </citation>
    <scope>NUCLEOTIDE SEQUENCE [LARGE SCALE GENOMIC DNA]</scope>
    <source>
        <strain evidence="5 6">CAU 1645</strain>
    </source>
</reference>
<evidence type="ECO:0000256" key="2">
    <source>
        <dbReference type="ARBA" id="ARBA00023002"/>
    </source>
</evidence>
<dbReference type="PANTHER" id="PTHR22604:SF105">
    <property type="entry name" value="TRANS-1,2-DIHYDROBENZENE-1,2-DIOL DEHYDROGENASE"/>
    <property type="match status" value="1"/>
</dbReference>
<evidence type="ECO:0000256" key="1">
    <source>
        <dbReference type="ARBA" id="ARBA00010928"/>
    </source>
</evidence>
<dbReference type="RefSeq" id="WP_255060756.1">
    <property type="nucleotide sequence ID" value="NZ_JANDBD010000005.1"/>
</dbReference>
<feature type="domain" description="GFO/IDH/MocA-like oxidoreductase" evidence="4">
    <location>
        <begin position="132"/>
        <end position="253"/>
    </location>
</feature>
<dbReference type="Gene3D" id="3.40.50.720">
    <property type="entry name" value="NAD(P)-binding Rossmann-like Domain"/>
    <property type="match status" value="1"/>
</dbReference>
<dbReference type="EMBL" id="JANDBD010000005">
    <property type="protein sequence ID" value="MCP9273462.1"/>
    <property type="molecule type" value="Genomic_DNA"/>
</dbReference>
<evidence type="ECO:0000313" key="6">
    <source>
        <dbReference type="Proteomes" id="UP001651690"/>
    </source>
</evidence>
<dbReference type="Pfam" id="PF01408">
    <property type="entry name" value="GFO_IDH_MocA"/>
    <property type="match status" value="1"/>
</dbReference>
<dbReference type="SUPFAM" id="SSF55347">
    <property type="entry name" value="Glyceraldehyde-3-phosphate dehydrogenase-like, C-terminal domain"/>
    <property type="match status" value="1"/>
</dbReference>
<dbReference type="InterPro" id="IPR036291">
    <property type="entry name" value="NAD(P)-bd_dom_sf"/>
</dbReference>
<sequence>MTALRIGVLGASRIAESAIVGPAAELGHRLVAVAARDRSRAEVFAERYGVERVLTSYQDVVEDPEVDVVYNPLANSLHAPWNLAAIAAGKSVLSEKPFAANRIQAEQVAAAATSAGVRVLEGFHYFFHPVTQRAFELAGAGTVGEVTRIEVRMAMPAPDEGDPRWSYDLAGGVLMDLGCYGLHILRSLGRLGVPGVGGPPSIVGARAEQRSPDVDAVCDVDVAFPGGALGLSANSMLAEDFSFTIRIAGRAGDLLVHDFIRPNHDDGLTVRTAAGTVVERLGTRSSYSYQLAAFAAHVQDGSPLPFGPEDAVENMALVDAAYRAAGLSPR</sequence>
<dbReference type="InterPro" id="IPR050984">
    <property type="entry name" value="Gfo/Idh/MocA_domain"/>
</dbReference>
<feature type="domain" description="Gfo/Idh/MocA-like oxidoreductase N-terminal" evidence="3">
    <location>
        <begin position="4"/>
        <end position="123"/>
    </location>
</feature>
<comment type="caution">
    <text evidence="5">The sequence shown here is derived from an EMBL/GenBank/DDBJ whole genome shotgun (WGS) entry which is preliminary data.</text>
</comment>
<dbReference type="SUPFAM" id="SSF51735">
    <property type="entry name" value="NAD(P)-binding Rossmann-fold domains"/>
    <property type="match status" value="1"/>
</dbReference>
<evidence type="ECO:0000259" key="3">
    <source>
        <dbReference type="Pfam" id="PF01408"/>
    </source>
</evidence>
<protein>
    <submittedName>
        <fullName evidence="5">Gfo/Idh/MocA family oxidoreductase</fullName>
    </submittedName>
</protein>
<comment type="similarity">
    <text evidence="1">Belongs to the Gfo/Idh/MocA family.</text>
</comment>
<evidence type="ECO:0000259" key="4">
    <source>
        <dbReference type="Pfam" id="PF22725"/>
    </source>
</evidence>
<organism evidence="5 6">
    <name type="scientific">Mycolicibacterium arenosum</name>
    <dbReference type="NCBI Taxonomy" id="2952157"/>
    <lineage>
        <taxon>Bacteria</taxon>
        <taxon>Bacillati</taxon>
        <taxon>Actinomycetota</taxon>
        <taxon>Actinomycetes</taxon>
        <taxon>Mycobacteriales</taxon>
        <taxon>Mycobacteriaceae</taxon>
        <taxon>Mycolicibacterium</taxon>
    </lineage>
</organism>
<gene>
    <name evidence="5" type="ORF">NM203_14840</name>
</gene>
<dbReference type="InterPro" id="IPR055170">
    <property type="entry name" value="GFO_IDH_MocA-like_dom"/>
</dbReference>
<dbReference type="Pfam" id="PF22725">
    <property type="entry name" value="GFO_IDH_MocA_C3"/>
    <property type="match status" value="1"/>
</dbReference>
<dbReference type="Gene3D" id="3.30.360.10">
    <property type="entry name" value="Dihydrodipicolinate Reductase, domain 2"/>
    <property type="match status" value="1"/>
</dbReference>
<keyword evidence="2" id="KW-0560">Oxidoreductase</keyword>
<keyword evidence="6" id="KW-1185">Reference proteome</keyword>
<dbReference type="InterPro" id="IPR000683">
    <property type="entry name" value="Gfo/Idh/MocA-like_OxRdtase_N"/>
</dbReference>
<proteinExistence type="inferred from homology"/>
<dbReference type="PANTHER" id="PTHR22604">
    <property type="entry name" value="OXIDOREDUCTASES"/>
    <property type="match status" value="1"/>
</dbReference>
<accession>A0ABT1M6M5</accession>
<name>A0ABT1M6M5_9MYCO</name>
<evidence type="ECO:0000313" key="5">
    <source>
        <dbReference type="EMBL" id="MCP9273462.1"/>
    </source>
</evidence>